<dbReference type="EC" id="3.1.2.22" evidence="3"/>
<organism evidence="12 13">
    <name type="scientific">Plectus sambesii</name>
    <dbReference type="NCBI Taxonomy" id="2011161"/>
    <lineage>
        <taxon>Eukaryota</taxon>
        <taxon>Metazoa</taxon>
        <taxon>Ecdysozoa</taxon>
        <taxon>Nematoda</taxon>
        <taxon>Chromadorea</taxon>
        <taxon>Plectida</taxon>
        <taxon>Plectina</taxon>
        <taxon>Plectoidea</taxon>
        <taxon>Plectidae</taxon>
        <taxon>Plectus</taxon>
    </lineage>
</organism>
<dbReference type="Pfam" id="PF02230">
    <property type="entry name" value="Abhydrolase_2"/>
    <property type="match status" value="1"/>
</dbReference>
<keyword evidence="4" id="KW-0963">Cytoplasm</keyword>
<dbReference type="PANTHER" id="PTHR10655">
    <property type="entry name" value="LYSOPHOSPHOLIPASE-RELATED"/>
    <property type="match status" value="1"/>
</dbReference>
<evidence type="ECO:0000256" key="7">
    <source>
        <dbReference type="ARBA" id="ARBA00023098"/>
    </source>
</evidence>
<keyword evidence="6" id="KW-0276">Fatty acid metabolism</keyword>
<dbReference type="GO" id="GO:0006631">
    <property type="term" value="P:fatty acid metabolic process"/>
    <property type="evidence" value="ECO:0007669"/>
    <property type="project" value="UniProtKB-KW"/>
</dbReference>
<evidence type="ECO:0000313" key="13">
    <source>
        <dbReference type="WBParaSite" id="PSAMB.scaffold755size41912.g8405.t1"/>
    </source>
</evidence>
<dbReference type="GO" id="GO:0052689">
    <property type="term" value="F:carboxylic ester hydrolase activity"/>
    <property type="evidence" value="ECO:0007669"/>
    <property type="project" value="TreeGrafter"/>
</dbReference>
<dbReference type="SUPFAM" id="SSF53474">
    <property type="entry name" value="alpha/beta-Hydrolases"/>
    <property type="match status" value="1"/>
</dbReference>
<comment type="similarity">
    <text evidence="2">Belongs to the AB hydrolase superfamily. AB hydrolase 2 family.</text>
</comment>
<dbReference type="InterPro" id="IPR050565">
    <property type="entry name" value="LYPA1-2/EST-like"/>
</dbReference>
<dbReference type="Gene3D" id="3.40.50.1820">
    <property type="entry name" value="alpha/beta hydrolase"/>
    <property type="match status" value="1"/>
</dbReference>
<evidence type="ECO:0000256" key="1">
    <source>
        <dbReference type="ARBA" id="ARBA00004496"/>
    </source>
</evidence>
<evidence type="ECO:0000256" key="8">
    <source>
        <dbReference type="ARBA" id="ARBA00031195"/>
    </source>
</evidence>
<evidence type="ECO:0000256" key="2">
    <source>
        <dbReference type="ARBA" id="ARBA00006499"/>
    </source>
</evidence>
<dbReference type="AlphaFoldDB" id="A0A914XCE9"/>
<dbReference type="InterPro" id="IPR003140">
    <property type="entry name" value="PLipase/COase/thioEstase"/>
</dbReference>
<comment type="subcellular location">
    <subcellularLocation>
        <location evidence="1">Cytoplasm</location>
    </subcellularLocation>
</comment>
<feature type="domain" description="Phospholipase/carboxylesterase/thioesterase" evidence="11">
    <location>
        <begin position="5"/>
        <end position="215"/>
    </location>
</feature>
<keyword evidence="7" id="KW-0443">Lipid metabolism</keyword>
<evidence type="ECO:0000256" key="6">
    <source>
        <dbReference type="ARBA" id="ARBA00022832"/>
    </source>
</evidence>
<evidence type="ECO:0000256" key="10">
    <source>
        <dbReference type="ARBA" id="ARBA00048656"/>
    </source>
</evidence>
<keyword evidence="12" id="KW-1185">Reference proteome</keyword>
<protein>
    <recommendedName>
        <fullName evidence="3">palmitoyl-protein hydrolase</fullName>
        <ecNumber evidence="3">3.1.2.22</ecNumber>
    </recommendedName>
    <alternativeName>
        <fullName evidence="8">Palmitoyl-protein hydrolase</fullName>
    </alternativeName>
</protein>
<evidence type="ECO:0000256" key="9">
    <source>
        <dbReference type="ARBA" id="ARBA00047337"/>
    </source>
</evidence>
<proteinExistence type="inferred from homology"/>
<dbReference type="InterPro" id="IPR029058">
    <property type="entry name" value="AB_hydrolase_fold"/>
</dbReference>
<dbReference type="WBParaSite" id="PSAMB.scaffold755size41912.g8405.t1">
    <property type="protein sequence ID" value="PSAMB.scaffold755size41912.g8405.t1"/>
    <property type="gene ID" value="PSAMB.scaffold755size41912.g8405"/>
</dbReference>
<name>A0A914XCE9_9BILA</name>
<evidence type="ECO:0000256" key="3">
    <source>
        <dbReference type="ARBA" id="ARBA00012423"/>
    </source>
</evidence>
<evidence type="ECO:0000256" key="4">
    <source>
        <dbReference type="ARBA" id="ARBA00022490"/>
    </source>
</evidence>
<comment type="catalytic activity">
    <reaction evidence="9">
        <text>S-hexadecanoyl-L-cysteinyl-[protein] + H2O = L-cysteinyl-[protein] + hexadecanoate + H(+)</text>
        <dbReference type="Rhea" id="RHEA:19233"/>
        <dbReference type="Rhea" id="RHEA-COMP:10131"/>
        <dbReference type="Rhea" id="RHEA-COMP:11032"/>
        <dbReference type="ChEBI" id="CHEBI:7896"/>
        <dbReference type="ChEBI" id="CHEBI:15377"/>
        <dbReference type="ChEBI" id="CHEBI:15378"/>
        <dbReference type="ChEBI" id="CHEBI:29950"/>
        <dbReference type="ChEBI" id="CHEBI:74151"/>
        <dbReference type="EC" id="3.1.2.22"/>
    </reaction>
</comment>
<dbReference type="GO" id="GO:0008474">
    <property type="term" value="F:palmitoyl-(protein) hydrolase activity"/>
    <property type="evidence" value="ECO:0007669"/>
    <property type="project" value="UniProtKB-EC"/>
</dbReference>
<dbReference type="PANTHER" id="PTHR10655:SF68">
    <property type="entry name" value="PALMITOYL-PROTEIN HYDROLASE"/>
    <property type="match status" value="1"/>
</dbReference>
<sequence>MASAPVVIPASGQHTATVIFLHGLGDTGHGWSPVFQDMIREPHIKYICPHAQTRAVTLNMGMKMPAWFDIFGLTIQSKEDDKGIEESAVKIREMMDAEIKNGIPSDRIMIGGFSMGGALALYSAFTYDKPLAGIIALSSFLVQRNKLPGNHTANKEVPVFQAHGDADPLCDLTFGQATAQLIKVFNPNLEFKIYNGMGHSACDQEFKDVRAFIAKRLPPK</sequence>
<accession>A0A914XCE9</accession>
<dbReference type="Proteomes" id="UP000887566">
    <property type="component" value="Unplaced"/>
</dbReference>
<evidence type="ECO:0000313" key="12">
    <source>
        <dbReference type="Proteomes" id="UP000887566"/>
    </source>
</evidence>
<dbReference type="GO" id="GO:0005737">
    <property type="term" value="C:cytoplasm"/>
    <property type="evidence" value="ECO:0007669"/>
    <property type="project" value="UniProtKB-SubCell"/>
</dbReference>
<evidence type="ECO:0000256" key="5">
    <source>
        <dbReference type="ARBA" id="ARBA00022801"/>
    </source>
</evidence>
<keyword evidence="5" id="KW-0378">Hydrolase</keyword>
<reference evidence="13" key="1">
    <citation type="submission" date="2022-11" db="UniProtKB">
        <authorList>
            <consortium name="WormBaseParasite"/>
        </authorList>
    </citation>
    <scope>IDENTIFICATION</scope>
</reference>
<evidence type="ECO:0000259" key="11">
    <source>
        <dbReference type="Pfam" id="PF02230"/>
    </source>
</evidence>
<comment type="catalytic activity">
    <reaction evidence="10">
        <text>1-hexadecanoyl-sn-glycero-3-phosphocholine + H2O = sn-glycerol 3-phosphocholine + hexadecanoate + H(+)</text>
        <dbReference type="Rhea" id="RHEA:40435"/>
        <dbReference type="ChEBI" id="CHEBI:7896"/>
        <dbReference type="ChEBI" id="CHEBI:15377"/>
        <dbReference type="ChEBI" id="CHEBI:15378"/>
        <dbReference type="ChEBI" id="CHEBI:16870"/>
        <dbReference type="ChEBI" id="CHEBI:72998"/>
    </reaction>
    <physiologicalReaction direction="left-to-right" evidence="10">
        <dbReference type="Rhea" id="RHEA:40436"/>
    </physiologicalReaction>
</comment>
<dbReference type="FunFam" id="3.40.50.1820:FF:000010">
    <property type="entry name" value="Acyl-protein thioesterase 2"/>
    <property type="match status" value="1"/>
</dbReference>